<feature type="transmembrane region" description="Helical" evidence="1">
    <location>
        <begin position="232"/>
        <end position="252"/>
    </location>
</feature>
<keyword evidence="3" id="KW-1185">Reference proteome</keyword>
<dbReference type="AlphaFoldDB" id="A0A096B2T2"/>
<accession>A0A096B2T2</accession>
<evidence type="ECO:0000313" key="2">
    <source>
        <dbReference type="EMBL" id="KGF53335.1"/>
    </source>
</evidence>
<feature type="transmembrane region" description="Helical" evidence="1">
    <location>
        <begin position="106"/>
        <end position="131"/>
    </location>
</feature>
<dbReference type="EMBL" id="JRNU01000001">
    <property type="protein sequence ID" value="KGF53335.1"/>
    <property type="molecule type" value="Genomic_DNA"/>
</dbReference>
<keyword evidence="1" id="KW-1133">Transmembrane helix</keyword>
<evidence type="ECO:0000313" key="3">
    <source>
        <dbReference type="Proteomes" id="UP000029614"/>
    </source>
</evidence>
<reference evidence="2 3" key="1">
    <citation type="submission" date="2014-07" db="EMBL/GenBank/DDBJ databases">
        <authorList>
            <person name="McCorrison J."/>
            <person name="Sanka R."/>
            <person name="Torralba M."/>
            <person name="Gillis M."/>
            <person name="Haft D.H."/>
            <person name="Methe B."/>
            <person name="Sutton G."/>
            <person name="Nelson K.E."/>
        </authorList>
    </citation>
    <scope>NUCLEOTIDE SEQUENCE [LARGE SCALE GENOMIC DNA]</scope>
    <source>
        <strain evidence="2 3">DNF00058</strain>
    </source>
</reference>
<comment type="caution">
    <text evidence="2">The sequence shown here is derived from an EMBL/GenBank/DDBJ whole genome shotgun (WGS) entry which is preliminary data.</text>
</comment>
<protein>
    <submittedName>
        <fullName evidence="2">Uncharacterized protein</fullName>
    </submittedName>
</protein>
<gene>
    <name evidence="2" type="ORF">HMPREF9302_00140</name>
</gene>
<feature type="transmembrane region" description="Helical" evidence="1">
    <location>
        <begin position="66"/>
        <end position="86"/>
    </location>
</feature>
<dbReference type="OrthoDB" id="1077176at2"/>
<proteinExistence type="predicted"/>
<keyword evidence="1" id="KW-0472">Membrane</keyword>
<name>A0A096B2T2_9BACT</name>
<evidence type="ECO:0000256" key="1">
    <source>
        <dbReference type="SAM" id="Phobius"/>
    </source>
</evidence>
<keyword evidence="1" id="KW-0812">Transmembrane</keyword>
<feature type="transmembrane region" description="Helical" evidence="1">
    <location>
        <begin position="27"/>
        <end position="46"/>
    </location>
</feature>
<dbReference type="RefSeq" id="WP_156098304.1">
    <property type="nucleotide sequence ID" value="NZ_JRNU01000001.1"/>
</dbReference>
<feature type="transmembrane region" description="Helical" evidence="1">
    <location>
        <begin position="161"/>
        <end position="182"/>
    </location>
</feature>
<sequence>MKTFKINRFWKVFTRLLLVRRREMTKWFLTMSGIMLFILLVSAHVWDFSPYTKTELFSHYLPPLTPIASILLILTLNFGCYITHDLEKKQARISELMLPGSRLEKYIARIIYCSVVFMIIVVLALGCADFLQQSITMIVHRGVRVSIIGIYYDEFSRNNDIWTLLFIYPFINSVAILGGVIFRKAAWLKTWIAVGIIMTIALFVIFLFITYIYTKTNYEIYSPFSKEQLKAIVDVILVVVSFVLYWLAYKIYNKMQVINNRWVNL</sequence>
<dbReference type="Proteomes" id="UP000029614">
    <property type="component" value="Unassembled WGS sequence"/>
</dbReference>
<organism evidence="2 3">
    <name type="scientific">Prevotella amnii DNF00058</name>
    <dbReference type="NCBI Taxonomy" id="1401066"/>
    <lineage>
        <taxon>Bacteria</taxon>
        <taxon>Pseudomonadati</taxon>
        <taxon>Bacteroidota</taxon>
        <taxon>Bacteroidia</taxon>
        <taxon>Bacteroidales</taxon>
        <taxon>Prevotellaceae</taxon>
        <taxon>Prevotella</taxon>
    </lineage>
</organism>
<feature type="transmembrane region" description="Helical" evidence="1">
    <location>
        <begin position="191"/>
        <end position="212"/>
    </location>
</feature>